<dbReference type="Proteomes" id="UP000027178">
    <property type="component" value="Unassembled WGS sequence"/>
</dbReference>
<dbReference type="OrthoDB" id="9774993at2"/>
<evidence type="ECO:0000313" key="9">
    <source>
        <dbReference type="EMBL" id="KDN86307.1"/>
    </source>
</evidence>
<keyword evidence="5 7" id="KW-0472">Membrane</keyword>
<dbReference type="HOGENOM" id="CLU_079635_1_0_11"/>
<evidence type="ECO:0000256" key="3">
    <source>
        <dbReference type="ARBA" id="ARBA00022692"/>
    </source>
</evidence>
<proteinExistence type="predicted"/>
<evidence type="ECO:0000256" key="6">
    <source>
        <dbReference type="SAM" id="MobiDB-lite"/>
    </source>
</evidence>
<evidence type="ECO:0000256" key="1">
    <source>
        <dbReference type="ARBA" id="ARBA00004651"/>
    </source>
</evidence>
<dbReference type="AlphaFoldDB" id="A0A066YYK3"/>
<feature type="compositionally biased region" description="Low complexity" evidence="6">
    <location>
        <begin position="1"/>
        <end position="26"/>
    </location>
</feature>
<dbReference type="PANTHER" id="PTHR36115">
    <property type="entry name" value="PROLINE-RICH ANTIGEN HOMOLOG-RELATED"/>
    <property type="match status" value="1"/>
</dbReference>
<evidence type="ECO:0000256" key="2">
    <source>
        <dbReference type="ARBA" id="ARBA00022475"/>
    </source>
</evidence>
<dbReference type="Pfam" id="PF06271">
    <property type="entry name" value="RDD"/>
    <property type="match status" value="1"/>
</dbReference>
<gene>
    <name evidence="9" type="ORF">KCH_21240</name>
</gene>
<evidence type="ECO:0000313" key="10">
    <source>
        <dbReference type="Proteomes" id="UP000027178"/>
    </source>
</evidence>
<dbReference type="PANTHER" id="PTHR36115:SF4">
    <property type="entry name" value="MEMBRANE PROTEIN"/>
    <property type="match status" value="1"/>
</dbReference>
<comment type="caution">
    <text evidence="9">The sequence shown here is derived from an EMBL/GenBank/DDBJ whole genome shotgun (WGS) entry which is preliminary data.</text>
</comment>
<keyword evidence="3 7" id="KW-0812">Transmembrane</keyword>
<comment type="subcellular location">
    <subcellularLocation>
        <location evidence="1">Cell membrane</location>
        <topology evidence="1">Multi-pass membrane protein</topology>
    </subcellularLocation>
</comment>
<evidence type="ECO:0000259" key="8">
    <source>
        <dbReference type="Pfam" id="PF06271"/>
    </source>
</evidence>
<feature type="transmembrane region" description="Helical" evidence="7">
    <location>
        <begin position="181"/>
        <end position="200"/>
    </location>
</feature>
<evidence type="ECO:0000256" key="5">
    <source>
        <dbReference type="ARBA" id="ARBA00023136"/>
    </source>
</evidence>
<organism evidence="9 10">
    <name type="scientific">Kitasatospora cheerisanensis KCTC 2395</name>
    <dbReference type="NCBI Taxonomy" id="1348663"/>
    <lineage>
        <taxon>Bacteria</taxon>
        <taxon>Bacillati</taxon>
        <taxon>Actinomycetota</taxon>
        <taxon>Actinomycetes</taxon>
        <taxon>Kitasatosporales</taxon>
        <taxon>Streptomycetaceae</taxon>
        <taxon>Kitasatospora</taxon>
    </lineage>
</organism>
<dbReference type="EMBL" id="JNBY01000073">
    <property type="protein sequence ID" value="KDN86307.1"/>
    <property type="molecule type" value="Genomic_DNA"/>
</dbReference>
<keyword evidence="2" id="KW-1003">Cell membrane</keyword>
<protein>
    <recommendedName>
        <fullName evidence="8">RDD domain-containing protein</fullName>
    </recommendedName>
</protein>
<evidence type="ECO:0000256" key="4">
    <source>
        <dbReference type="ARBA" id="ARBA00022989"/>
    </source>
</evidence>
<evidence type="ECO:0000256" key="7">
    <source>
        <dbReference type="SAM" id="Phobius"/>
    </source>
</evidence>
<feature type="transmembrane region" description="Helical" evidence="7">
    <location>
        <begin position="103"/>
        <end position="134"/>
    </location>
</feature>
<keyword evidence="4 7" id="KW-1133">Transmembrane helix</keyword>
<dbReference type="GO" id="GO:0005886">
    <property type="term" value="C:plasma membrane"/>
    <property type="evidence" value="ECO:0007669"/>
    <property type="project" value="UniProtKB-SubCell"/>
</dbReference>
<sequence length="221" mass="23489">MSSNTPPGYGPQDPYGQNPYGQQQPPAGGGYGAPTPPPPPPGYGEQQPGYGAQPGYGQPGYGAPQAQWPGWLAPTPPPGMQPAPGTRVLASFGDRFLARLIDWAVLLIPIAVVFSIAPSLFVYYLLIAVVYAGYDAAMMLTQHGQTVGKKVMKLRVVSLAHGGRPTDNEIWTRAGVWGGPILVPVVGGLVALLNGLWQLWDKPLQQALHDKVGKTVVVKEY</sequence>
<feature type="domain" description="RDD" evidence="8">
    <location>
        <begin position="89"/>
        <end position="213"/>
    </location>
</feature>
<accession>A0A066YYK3</accession>
<dbReference type="eggNOG" id="COG1714">
    <property type="taxonomic scope" value="Bacteria"/>
</dbReference>
<dbReference type="PATRIC" id="fig|1348663.4.peg.2053"/>
<keyword evidence="10" id="KW-1185">Reference proteome</keyword>
<dbReference type="InterPro" id="IPR010432">
    <property type="entry name" value="RDD"/>
</dbReference>
<dbReference type="RefSeq" id="WP_035861604.1">
    <property type="nucleotide sequence ID" value="NZ_KK853997.1"/>
</dbReference>
<name>A0A066YYK3_9ACTN</name>
<dbReference type="InterPro" id="IPR051791">
    <property type="entry name" value="Pra-immunoreactive"/>
</dbReference>
<feature type="region of interest" description="Disordered" evidence="6">
    <location>
        <begin position="1"/>
        <end position="58"/>
    </location>
</feature>
<reference evidence="9 10" key="1">
    <citation type="submission" date="2014-05" db="EMBL/GenBank/DDBJ databases">
        <title>Draft Genome Sequence of Kitasatospora cheerisanensis KCTC 2395.</title>
        <authorList>
            <person name="Nam D.H."/>
        </authorList>
    </citation>
    <scope>NUCLEOTIDE SEQUENCE [LARGE SCALE GENOMIC DNA]</scope>
    <source>
        <strain evidence="9 10">KCTC 2395</strain>
    </source>
</reference>